<evidence type="ECO:0000256" key="6">
    <source>
        <dbReference type="ARBA" id="ARBA00022842"/>
    </source>
</evidence>
<evidence type="ECO:0000256" key="9">
    <source>
        <dbReference type="SAM" id="MobiDB-lite"/>
    </source>
</evidence>
<evidence type="ECO:0000256" key="8">
    <source>
        <dbReference type="ARBA" id="ARBA00023065"/>
    </source>
</evidence>
<dbReference type="PANTHER" id="PTHR43520">
    <property type="entry name" value="ATP7, ISOFORM B"/>
    <property type="match status" value="1"/>
</dbReference>
<comment type="subcellular location">
    <subcellularLocation>
        <location evidence="1">Cell membrane</location>
        <topology evidence="1">Multi-pass membrane protein</topology>
    </subcellularLocation>
</comment>
<evidence type="ECO:0000256" key="1">
    <source>
        <dbReference type="ARBA" id="ARBA00004651"/>
    </source>
</evidence>
<dbReference type="Gene3D" id="2.70.150.10">
    <property type="entry name" value="Calcium-transporting ATPase, cytoplasmic transduction domain A"/>
    <property type="match status" value="1"/>
</dbReference>
<accession>A0A6I6A5R6</accession>
<dbReference type="EMBL" id="CP043930">
    <property type="protein sequence ID" value="QGQ21190.1"/>
    <property type="molecule type" value="Genomic_DNA"/>
</dbReference>
<evidence type="ECO:0000256" key="4">
    <source>
        <dbReference type="ARBA" id="ARBA00022553"/>
    </source>
</evidence>
<evidence type="ECO:0000259" key="10">
    <source>
        <dbReference type="Pfam" id="PF00122"/>
    </source>
</evidence>
<dbReference type="GO" id="GO:0043682">
    <property type="term" value="F:P-type divalent copper transporter activity"/>
    <property type="evidence" value="ECO:0007669"/>
    <property type="project" value="TreeGrafter"/>
</dbReference>
<dbReference type="InterPro" id="IPR059000">
    <property type="entry name" value="ATPase_P-type_domA"/>
</dbReference>
<proteinExistence type="predicted"/>
<dbReference type="Pfam" id="PF00122">
    <property type="entry name" value="E1-E2_ATPase"/>
    <property type="match status" value="1"/>
</dbReference>
<dbReference type="InterPro" id="IPR008250">
    <property type="entry name" value="ATPase_P-typ_transduc_dom_A_sf"/>
</dbReference>
<sequence>MIPADGVILSGDSSVDESILTGESRPRRVLTGGEVTAGTLNLTSPLRMQVQSVGEQTRIGRLMNLVELGVSSNSR</sequence>
<dbReference type="PANTHER" id="PTHR43520:SF5">
    <property type="entry name" value="CATION-TRANSPORTING P-TYPE ATPASE-RELATED"/>
    <property type="match status" value="1"/>
</dbReference>
<keyword evidence="2" id="KW-0813">Transport</keyword>
<keyword evidence="3" id="KW-1003">Cell membrane</keyword>
<gene>
    <name evidence="11" type="ORF">F1728_00045</name>
</gene>
<dbReference type="Proteomes" id="UP000427281">
    <property type="component" value="Chromosome"/>
</dbReference>
<evidence type="ECO:0000313" key="11">
    <source>
        <dbReference type="EMBL" id="QGQ21190.1"/>
    </source>
</evidence>
<dbReference type="GO" id="GO:0055070">
    <property type="term" value="P:copper ion homeostasis"/>
    <property type="evidence" value="ECO:0007669"/>
    <property type="project" value="TreeGrafter"/>
</dbReference>
<dbReference type="KEGG" id="gim:F1728_00045"/>
<dbReference type="RefSeq" id="WP_155362363.1">
    <property type="nucleotide sequence ID" value="NZ_CP043930.1"/>
</dbReference>
<keyword evidence="12" id="KW-1185">Reference proteome</keyword>
<dbReference type="AlphaFoldDB" id="A0A6I6A5R6"/>
<evidence type="ECO:0000313" key="12">
    <source>
        <dbReference type="Proteomes" id="UP000427281"/>
    </source>
</evidence>
<keyword evidence="7" id="KW-1278">Translocase</keyword>
<dbReference type="SUPFAM" id="SSF81653">
    <property type="entry name" value="Calcium ATPase, transduction domain A"/>
    <property type="match status" value="1"/>
</dbReference>
<evidence type="ECO:0000256" key="7">
    <source>
        <dbReference type="ARBA" id="ARBA00022967"/>
    </source>
</evidence>
<keyword evidence="3" id="KW-0472">Membrane</keyword>
<evidence type="ECO:0000256" key="2">
    <source>
        <dbReference type="ARBA" id="ARBA00022448"/>
    </source>
</evidence>
<reference evidence="11 12" key="1">
    <citation type="submission" date="2019-09" db="EMBL/GenBank/DDBJ databases">
        <title>Gimesia benthica sp. nov., a novel bacterium isolated from deep-sea water of the Northwest Indian Ocean.</title>
        <authorList>
            <person name="Dai X."/>
        </authorList>
    </citation>
    <scope>NUCLEOTIDE SEQUENCE [LARGE SCALE GENOMIC DNA]</scope>
    <source>
        <strain evidence="11 12">E7</strain>
    </source>
</reference>
<organism evidence="11 12">
    <name type="scientific">Gimesia benthica</name>
    <dbReference type="NCBI Taxonomy" id="2608982"/>
    <lineage>
        <taxon>Bacteria</taxon>
        <taxon>Pseudomonadati</taxon>
        <taxon>Planctomycetota</taxon>
        <taxon>Planctomycetia</taxon>
        <taxon>Planctomycetales</taxon>
        <taxon>Planctomycetaceae</taxon>
        <taxon>Gimesia</taxon>
    </lineage>
</organism>
<feature type="region of interest" description="Disordered" evidence="9">
    <location>
        <begin position="1"/>
        <end position="25"/>
    </location>
</feature>
<dbReference type="GO" id="GO:0005886">
    <property type="term" value="C:plasma membrane"/>
    <property type="evidence" value="ECO:0007669"/>
    <property type="project" value="UniProtKB-SubCell"/>
</dbReference>
<evidence type="ECO:0000256" key="5">
    <source>
        <dbReference type="ARBA" id="ARBA00022723"/>
    </source>
</evidence>
<feature type="domain" description="P-type ATPase A" evidence="10">
    <location>
        <begin position="2"/>
        <end position="67"/>
    </location>
</feature>
<protein>
    <submittedName>
        <fullName evidence="11">Cation-translocating P-type ATPase</fullName>
    </submittedName>
</protein>
<keyword evidence="5" id="KW-0479">Metal-binding</keyword>
<dbReference type="GO" id="GO:0005507">
    <property type="term" value="F:copper ion binding"/>
    <property type="evidence" value="ECO:0007669"/>
    <property type="project" value="TreeGrafter"/>
</dbReference>
<name>A0A6I6A5R6_9PLAN</name>
<keyword evidence="6" id="KW-0460">Magnesium</keyword>
<keyword evidence="8" id="KW-0406">Ion transport</keyword>
<keyword evidence="4" id="KW-0597">Phosphoprotein</keyword>
<evidence type="ECO:0000256" key="3">
    <source>
        <dbReference type="ARBA" id="ARBA00022475"/>
    </source>
</evidence>